<dbReference type="RefSeq" id="WP_194371960.1">
    <property type="nucleotide sequence ID" value="NZ_CP054492.1"/>
</dbReference>
<accession>A0A7S7LXC7</accession>
<dbReference type="PANTHER" id="PTHR43877">
    <property type="entry name" value="AMINOALKYLPHOSPHONATE N-ACETYLTRANSFERASE-RELATED-RELATED"/>
    <property type="match status" value="1"/>
</dbReference>
<dbReference type="InterPro" id="IPR016181">
    <property type="entry name" value="Acyl_CoA_acyltransferase"/>
</dbReference>
<dbReference type="KEGG" id="sbal:HUE88_05645"/>
<dbReference type="EMBL" id="CP054492">
    <property type="protein sequence ID" value="QOY53162.1"/>
    <property type="molecule type" value="Genomic_DNA"/>
</dbReference>
<evidence type="ECO:0000313" key="5">
    <source>
        <dbReference type="Proteomes" id="UP000593994"/>
    </source>
</evidence>
<dbReference type="AlphaFoldDB" id="A0A7S7LXC7"/>
<evidence type="ECO:0000256" key="2">
    <source>
        <dbReference type="ARBA" id="ARBA00023315"/>
    </source>
</evidence>
<name>A0A7S7LXC7_9BACT</name>
<sequence>MEIIKATLEDIPQLCLLLNSLFQQETEFSPDENAQIRGLTTILCKSELGHIIVAKESNKIIAMANILYTVSTALGERVGILEDMVVSQDYRNQGVGSKLIKYAIKFAKESGCKRLTLLTDEDNNLAHKFYIKEGFSRSTMVPFRIMLNND</sequence>
<evidence type="ECO:0000256" key="1">
    <source>
        <dbReference type="ARBA" id="ARBA00022679"/>
    </source>
</evidence>
<protein>
    <submittedName>
        <fullName evidence="4">GNAT family N-acetyltransferase</fullName>
    </submittedName>
</protein>
<evidence type="ECO:0000313" key="4">
    <source>
        <dbReference type="EMBL" id="QOY53162.1"/>
    </source>
</evidence>
<dbReference type="InterPro" id="IPR050832">
    <property type="entry name" value="Bact_Acetyltransf"/>
</dbReference>
<keyword evidence="2" id="KW-0012">Acyltransferase</keyword>
<dbReference type="InterPro" id="IPR000182">
    <property type="entry name" value="GNAT_dom"/>
</dbReference>
<evidence type="ECO:0000259" key="3">
    <source>
        <dbReference type="PROSITE" id="PS51186"/>
    </source>
</evidence>
<keyword evidence="5" id="KW-1185">Reference proteome</keyword>
<dbReference type="Proteomes" id="UP000593994">
    <property type="component" value="Chromosome"/>
</dbReference>
<dbReference type="PANTHER" id="PTHR43877:SF1">
    <property type="entry name" value="ACETYLTRANSFERASE"/>
    <property type="match status" value="1"/>
</dbReference>
<dbReference type="SUPFAM" id="SSF55729">
    <property type="entry name" value="Acyl-CoA N-acyltransferases (Nat)"/>
    <property type="match status" value="1"/>
</dbReference>
<dbReference type="CDD" id="cd04301">
    <property type="entry name" value="NAT_SF"/>
    <property type="match status" value="1"/>
</dbReference>
<dbReference type="PROSITE" id="PS51186">
    <property type="entry name" value="GNAT"/>
    <property type="match status" value="1"/>
</dbReference>
<reference evidence="4 5" key="1">
    <citation type="submission" date="2020-05" db="EMBL/GenBank/DDBJ databases">
        <title>Sulfurimonas marisnigri, sp. nov., and Sulfurimonas baltica, sp. nov., manganese oxide reducing chemolithoautotrophs of the class Epsilonproteobacteria isolated from the pelagic redoxclines of the Black and Baltic Seas and emended description of the genus Sulfurimonas.</title>
        <authorList>
            <person name="Henkel J.V."/>
            <person name="Laudan C."/>
            <person name="Werner J."/>
            <person name="Neu T."/>
            <person name="Plewe S."/>
            <person name="Sproer C."/>
            <person name="Bunk B."/>
            <person name="Schulz-Vogt H.N."/>
        </authorList>
    </citation>
    <scope>NUCLEOTIDE SEQUENCE [LARGE SCALE GENOMIC DNA]</scope>
    <source>
        <strain evidence="4 5">GD2</strain>
    </source>
</reference>
<organism evidence="4 5">
    <name type="scientific">Candidatus Sulfurimonas baltica</name>
    <dbReference type="NCBI Taxonomy" id="2740404"/>
    <lineage>
        <taxon>Bacteria</taxon>
        <taxon>Pseudomonadati</taxon>
        <taxon>Campylobacterota</taxon>
        <taxon>Epsilonproteobacteria</taxon>
        <taxon>Campylobacterales</taxon>
        <taxon>Sulfurimonadaceae</taxon>
        <taxon>Sulfurimonas</taxon>
    </lineage>
</organism>
<proteinExistence type="predicted"/>
<feature type="domain" description="N-acetyltransferase" evidence="3">
    <location>
        <begin position="1"/>
        <end position="150"/>
    </location>
</feature>
<dbReference type="Pfam" id="PF00583">
    <property type="entry name" value="Acetyltransf_1"/>
    <property type="match status" value="1"/>
</dbReference>
<dbReference type="GO" id="GO:0016747">
    <property type="term" value="F:acyltransferase activity, transferring groups other than amino-acyl groups"/>
    <property type="evidence" value="ECO:0007669"/>
    <property type="project" value="InterPro"/>
</dbReference>
<keyword evidence="1 4" id="KW-0808">Transferase</keyword>
<dbReference type="Gene3D" id="3.40.630.30">
    <property type="match status" value="1"/>
</dbReference>
<gene>
    <name evidence="4" type="ORF">HUE88_05645</name>
</gene>